<dbReference type="AlphaFoldDB" id="A0A9X3WJD3"/>
<dbReference type="RefSeq" id="WP_259872358.1">
    <property type="nucleotide sequence ID" value="NZ_JAMQJZ010000007.1"/>
</dbReference>
<dbReference type="PANTHER" id="PTHR31088:SF6">
    <property type="entry name" value="PHAGE SHOCK PROTEIN A"/>
    <property type="match status" value="1"/>
</dbReference>
<name>A0A9X3WJD3_9BACI</name>
<sequence>MANLFTRIKDTVVADFHGVLDQKEQKNPITHLNQYVRECENEVKKMKFLVEKQYTMKQEFTRELNQARVMLEKRTRQAKLALEANEQELHEQAMEEVKHYETRVEQLTDLNDKTVNDLETLESKYVQMRHKLKDLYVKRLELRSRENVARAHNGMNKVLQTDLVEKSVSKFAEMVSYIERLETQVKTDYRLHTLDARLAGLEKSVATAK</sequence>
<feature type="coiled-coil region" evidence="2">
    <location>
        <begin position="57"/>
        <end position="138"/>
    </location>
</feature>
<dbReference type="PANTHER" id="PTHR31088">
    <property type="entry name" value="MEMBRANE-ASSOCIATED PROTEIN VIPP1, CHLOROPLASTIC"/>
    <property type="match status" value="1"/>
</dbReference>
<accession>A0A9X3WJD3</accession>
<gene>
    <name evidence="3" type="ORF">NC661_10720</name>
</gene>
<comment type="caution">
    <text evidence="3">The sequence shown here is derived from an EMBL/GenBank/DDBJ whole genome shotgun (WGS) entry which is preliminary data.</text>
</comment>
<keyword evidence="4" id="KW-1185">Reference proteome</keyword>
<reference evidence="3" key="1">
    <citation type="submission" date="2022-06" db="EMBL/GenBank/DDBJ databases">
        <title>Aquibacillus sp. a new bacterium isolated from soil saline samples.</title>
        <authorList>
            <person name="Galisteo C."/>
            <person name="De La Haba R."/>
            <person name="Sanchez-Porro C."/>
            <person name="Ventosa A."/>
        </authorList>
    </citation>
    <scope>NUCLEOTIDE SEQUENCE</scope>
    <source>
        <strain evidence="3">JCM 12387</strain>
    </source>
</reference>
<organism evidence="3 4">
    <name type="scientific">Aquibacillus koreensis</name>
    <dbReference type="NCBI Taxonomy" id="279446"/>
    <lineage>
        <taxon>Bacteria</taxon>
        <taxon>Bacillati</taxon>
        <taxon>Bacillota</taxon>
        <taxon>Bacilli</taxon>
        <taxon>Bacillales</taxon>
        <taxon>Bacillaceae</taxon>
        <taxon>Aquibacillus</taxon>
    </lineage>
</organism>
<evidence type="ECO:0000256" key="2">
    <source>
        <dbReference type="SAM" id="Coils"/>
    </source>
</evidence>
<keyword evidence="2" id="KW-0175">Coiled coil</keyword>
<dbReference type="InterPro" id="IPR007157">
    <property type="entry name" value="PspA_VIPP1"/>
</dbReference>
<dbReference type="Proteomes" id="UP001145072">
    <property type="component" value="Unassembled WGS sequence"/>
</dbReference>
<dbReference type="EMBL" id="JAMQJZ010000007">
    <property type="protein sequence ID" value="MDC3420842.1"/>
    <property type="molecule type" value="Genomic_DNA"/>
</dbReference>
<evidence type="ECO:0000313" key="4">
    <source>
        <dbReference type="Proteomes" id="UP001145072"/>
    </source>
</evidence>
<comment type="similarity">
    <text evidence="1">Belongs to the PspA/Vipp/IM30 family.</text>
</comment>
<evidence type="ECO:0000313" key="3">
    <source>
        <dbReference type="EMBL" id="MDC3420842.1"/>
    </source>
</evidence>
<dbReference type="Pfam" id="PF04012">
    <property type="entry name" value="PspA_IM30"/>
    <property type="match status" value="1"/>
</dbReference>
<evidence type="ECO:0000256" key="1">
    <source>
        <dbReference type="ARBA" id="ARBA00043985"/>
    </source>
</evidence>
<protein>
    <submittedName>
        <fullName evidence="3">PspA/IM30 family protein</fullName>
    </submittedName>
</protein>
<proteinExistence type="inferred from homology"/>